<dbReference type="PANTHER" id="PTHR23503:SF8">
    <property type="entry name" value="FACILITATED GLUCOSE TRANSPORTER PROTEIN 1"/>
    <property type="match status" value="1"/>
</dbReference>
<feature type="transmembrane region" description="Helical" evidence="6">
    <location>
        <begin position="90"/>
        <end position="112"/>
    </location>
</feature>
<evidence type="ECO:0000259" key="7">
    <source>
        <dbReference type="PROSITE" id="PS50850"/>
    </source>
</evidence>
<evidence type="ECO:0000313" key="9">
    <source>
        <dbReference type="Proteomes" id="UP000092321"/>
    </source>
</evidence>
<keyword evidence="9" id="KW-1185">Reference proteome</keyword>
<keyword evidence="4 6" id="KW-1133">Transmembrane helix</keyword>
<dbReference type="InterPro" id="IPR036259">
    <property type="entry name" value="MFS_trans_sf"/>
</dbReference>
<evidence type="ECO:0000313" key="8">
    <source>
        <dbReference type="EMBL" id="OBA24816.1"/>
    </source>
</evidence>
<reference evidence="9" key="1">
    <citation type="journal article" date="2016" name="Proc. Natl. Acad. Sci. U.S.A.">
        <title>Comparative genomics of biotechnologically important yeasts.</title>
        <authorList>
            <person name="Riley R."/>
            <person name="Haridas S."/>
            <person name="Wolfe K.H."/>
            <person name="Lopes M.R."/>
            <person name="Hittinger C.T."/>
            <person name="Goeker M."/>
            <person name="Salamov A.A."/>
            <person name="Wisecaver J.H."/>
            <person name="Long T.M."/>
            <person name="Calvey C.H."/>
            <person name="Aerts A.L."/>
            <person name="Barry K.W."/>
            <person name="Choi C."/>
            <person name="Clum A."/>
            <person name="Coughlan A.Y."/>
            <person name="Deshpande S."/>
            <person name="Douglass A.P."/>
            <person name="Hanson S.J."/>
            <person name="Klenk H.-P."/>
            <person name="LaButti K.M."/>
            <person name="Lapidus A."/>
            <person name="Lindquist E.A."/>
            <person name="Lipzen A.M."/>
            <person name="Meier-Kolthoff J.P."/>
            <person name="Ohm R.A."/>
            <person name="Otillar R.P."/>
            <person name="Pangilinan J.L."/>
            <person name="Peng Y."/>
            <person name="Rokas A."/>
            <person name="Rosa C.A."/>
            <person name="Scheuner C."/>
            <person name="Sibirny A.A."/>
            <person name="Slot J.C."/>
            <person name="Stielow J.B."/>
            <person name="Sun H."/>
            <person name="Kurtzman C.P."/>
            <person name="Blackwell M."/>
            <person name="Grigoriev I.V."/>
            <person name="Jeffries T.W."/>
        </authorList>
    </citation>
    <scope>NUCLEOTIDE SEQUENCE [LARGE SCALE GENOMIC DNA]</scope>
    <source>
        <strain evidence="9">NRRL Y-1626</strain>
    </source>
</reference>
<comment type="caution">
    <text evidence="8">The sequence shown here is derived from an EMBL/GenBank/DDBJ whole genome shotgun (WGS) entry which is preliminary data.</text>
</comment>
<organism evidence="8 9">
    <name type="scientific">Hanseniaspora valbyensis NRRL Y-1626</name>
    <dbReference type="NCBI Taxonomy" id="766949"/>
    <lineage>
        <taxon>Eukaryota</taxon>
        <taxon>Fungi</taxon>
        <taxon>Dikarya</taxon>
        <taxon>Ascomycota</taxon>
        <taxon>Saccharomycotina</taxon>
        <taxon>Saccharomycetes</taxon>
        <taxon>Saccharomycodales</taxon>
        <taxon>Saccharomycodaceae</taxon>
        <taxon>Hanseniaspora</taxon>
    </lineage>
</organism>
<feature type="transmembrane region" description="Helical" evidence="6">
    <location>
        <begin position="257"/>
        <end position="281"/>
    </location>
</feature>
<feature type="non-terminal residue" evidence="8">
    <location>
        <position position="350"/>
    </location>
</feature>
<evidence type="ECO:0000256" key="5">
    <source>
        <dbReference type="ARBA" id="ARBA00023136"/>
    </source>
</evidence>
<keyword evidence="5 6" id="KW-0472">Membrane</keyword>
<dbReference type="PANTHER" id="PTHR23503">
    <property type="entry name" value="SOLUTE CARRIER FAMILY 2"/>
    <property type="match status" value="1"/>
</dbReference>
<keyword evidence="2" id="KW-0813">Transport</keyword>
<dbReference type="OrthoDB" id="4540492at2759"/>
<dbReference type="InterPro" id="IPR020846">
    <property type="entry name" value="MFS_dom"/>
</dbReference>
<feature type="domain" description="Major facilitator superfamily (MFS) profile" evidence="7">
    <location>
        <begin position="1"/>
        <end position="350"/>
    </location>
</feature>
<evidence type="ECO:0000256" key="3">
    <source>
        <dbReference type="ARBA" id="ARBA00022692"/>
    </source>
</evidence>
<dbReference type="InterPro" id="IPR005828">
    <property type="entry name" value="MFS_sugar_transport-like"/>
</dbReference>
<dbReference type="Proteomes" id="UP000092321">
    <property type="component" value="Unassembled WGS sequence"/>
</dbReference>
<dbReference type="PROSITE" id="PS50850">
    <property type="entry name" value="MFS"/>
    <property type="match status" value="1"/>
</dbReference>
<dbReference type="GO" id="GO:0016020">
    <property type="term" value="C:membrane"/>
    <property type="evidence" value="ECO:0007669"/>
    <property type="project" value="UniProtKB-SubCell"/>
</dbReference>
<name>A0A1B7T7T9_9ASCO</name>
<proteinExistence type="predicted"/>
<dbReference type="EMBL" id="LXPE01000400">
    <property type="protein sequence ID" value="OBA24816.1"/>
    <property type="molecule type" value="Genomic_DNA"/>
</dbReference>
<evidence type="ECO:0000256" key="1">
    <source>
        <dbReference type="ARBA" id="ARBA00004141"/>
    </source>
</evidence>
<dbReference type="AlphaFoldDB" id="A0A1B7T7T9"/>
<feature type="transmembrane region" description="Helical" evidence="6">
    <location>
        <begin position="155"/>
        <end position="174"/>
    </location>
</feature>
<gene>
    <name evidence="8" type="ORF">HANVADRAFT_54281</name>
</gene>
<accession>A0A1B7T7T9</accession>
<feature type="transmembrane region" description="Helical" evidence="6">
    <location>
        <begin position="324"/>
        <end position="346"/>
    </location>
</feature>
<protein>
    <submittedName>
        <fullName evidence="8">MFS general substrate transporter</fullName>
    </submittedName>
</protein>
<feature type="transmembrane region" description="Helical" evidence="6">
    <location>
        <begin position="36"/>
        <end position="53"/>
    </location>
</feature>
<dbReference type="SUPFAM" id="SSF103473">
    <property type="entry name" value="MFS general substrate transporter"/>
    <property type="match status" value="1"/>
</dbReference>
<dbReference type="GO" id="GO:0015149">
    <property type="term" value="F:hexose transmembrane transporter activity"/>
    <property type="evidence" value="ECO:0007669"/>
    <property type="project" value="TreeGrafter"/>
</dbReference>
<feature type="transmembrane region" description="Helical" evidence="6">
    <location>
        <begin position="293"/>
        <end position="312"/>
    </location>
</feature>
<keyword evidence="3 6" id="KW-0812">Transmembrane</keyword>
<dbReference type="Pfam" id="PF00083">
    <property type="entry name" value="Sugar_tr"/>
    <property type="match status" value="1"/>
</dbReference>
<dbReference type="InterPro" id="IPR045263">
    <property type="entry name" value="GLUT"/>
</dbReference>
<feature type="transmembrane region" description="Helical" evidence="6">
    <location>
        <begin position="65"/>
        <end position="84"/>
    </location>
</feature>
<comment type="subcellular location">
    <subcellularLocation>
        <location evidence="1">Membrane</location>
        <topology evidence="1">Multi-pass membrane protein</topology>
    </subcellularLocation>
</comment>
<evidence type="ECO:0000256" key="2">
    <source>
        <dbReference type="ARBA" id="ARBA00022448"/>
    </source>
</evidence>
<dbReference type="Gene3D" id="1.20.1250.20">
    <property type="entry name" value="MFS general substrate transporter like domains"/>
    <property type="match status" value="1"/>
</dbReference>
<evidence type="ECO:0000256" key="4">
    <source>
        <dbReference type="ARBA" id="ARBA00022989"/>
    </source>
</evidence>
<sequence length="350" mass="38544">MGELNAASQYITCDYLDLENKPNGDGQCILMDSQQFALVTSIFSIGGLAGSFVSGKLADKNGRKVVCLYNSIGFVIGSLVVYFSKTISSFIVGRIILGVASGSSIVLTSLMISEIAPVEIKDSLGTFNQAFINIGILLVQTLSLKWAKPLIWRDLFVFSTIIALCQMGLVSFMLEETPRWLFNNGNENKARTILAKFRDNSLSHNELTQELYQKQTSNTELEEQNTSSTQLGDVEQQKITITGWKEYLTTKKYRTSMIFVTIILVGQQLCGINSIILYSAQVITDLSGKNGDFLAKEVNFIISIVNTIFTFVSPKTISIIGRNLSLSLSALFMGICSLVIALSLQFSHLK</sequence>
<evidence type="ECO:0000256" key="6">
    <source>
        <dbReference type="SAM" id="Phobius"/>
    </source>
</evidence>